<dbReference type="AlphaFoldDB" id="A0AA38RMT2"/>
<protein>
    <submittedName>
        <fullName evidence="2">HET-domain-containing protein</fullName>
    </submittedName>
</protein>
<sequence>MSDTVYQPVASSKGEIRLLILIPASDHNALIDCHLKTVKLSDNPSFEALSYTWGTKGKADNIRLNAHRFEVWENAVAALRRLRLRKKPRNIWIDAICINQKDNRERSEQVLLMQQIYGQAEQVCVWLGELTDGGIIGMKELRGKLWSVGWHQFWIDRKHGKPTLPWTEQFTSSTGIMNRSALVEEQSNGEVREILDRPWWRRTWVVQEAVLAKKIVIILDDGSNGGVWVDGA</sequence>
<feature type="domain" description="Heterokaryon incompatibility" evidence="1">
    <location>
        <begin position="46"/>
        <end position="208"/>
    </location>
</feature>
<evidence type="ECO:0000313" key="3">
    <source>
        <dbReference type="Proteomes" id="UP001174691"/>
    </source>
</evidence>
<organism evidence="2 3">
    <name type="scientific">Coniochaeta hoffmannii</name>
    <dbReference type="NCBI Taxonomy" id="91930"/>
    <lineage>
        <taxon>Eukaryota</taxon>
        <taxon>Fungi</taxon>
        <taxon>Dikarya</taxon>
        <taxon>Ascomycota</taxon>
        <taxon>Pezizomycotina</taxon>
        <taxon>Sordariomycetes</taxon>
        <taxon>Sordariomycetidae</taxon>
        <taxon>Coniochaetales</taxon>
        <taxon>Coniochaetaceae</taxon>
        <taxon>Coniochaeta</taxon>
    </lineage>
</organism>
<proteinExistence type="predicted"/>
<name>A0AA38RMT2_9PEZI</name>
<dbReference type="Pfam" id="PF06985">
    <property type="entry name" value="HET"/>
    <property type="match status" value="1"/>
</dbReference>
<dbReference type="Proteomes" id="UP001174691">
    <property type="component" value="Unassembled WGS sequence"/>
</dbReference>
<dbReference type="PANTHER" id="PTHR24148">
    <property type="entry name" value="ANKYRIN REPEAT DOMAIN-CONTAINING PROTEIN 39 HOMOLOG-RELATED"/>
    <property type="match status" value="1"/>
</dbReference>
<evidence type="ECO:0000259" key="1">
    <source>
        <dbReference type="Pfam" id="PF06985"/>
    </source>
</evidence>
<dbReference type="InterPro" id="IPR010730">
    <property type="entry name" value="HET"/>
</dbReference>
<reference evidence="2" key="1">
    <citation type="submission" date="2022-07" db="EMBL/GenBank/DDBJ databases">
        <title>Fungi with potential for degradation of polypropylene.</title>
        <authorList>
            <person name="Gostincar C."/>
        </authorList>
    </citation>
    <scope>NUCLEOTIDE SEQUENCE</scope>
    <source>
        <strain evidence="2">EXF-13287</strain>
    </source>
</reference>
<gene>
    <name evidence="2" type="ORF">NKR19_g7097</name>
</gene>
<evidence type="ECO:0000313" key="2">
    <source>
        <dbReference type="EMBL" id="KAJ9142819.1"/>
    </source>
</evidence>
<accession>A0AA38RMT2</accession>
<dbReference type="InterPro" id="IPR052895">
    <property type="entry name" value="HetReg/Transcr_Mod"/>
</dbReference>
<dbReference type="EMBL" id="JANBVN010000119">
    <property type="protein sequence ID" value="KAJ9142819.1"/>
    <property type="molecule type" value="Genomic_DNA"/>
</dbReference>
<comment type="caution">
    <text evidence="2">The sequence shown here is derived from an EMBL/GenBank/DDBJ whole genome shotgun (WGS) entry which is preliminary data.</text>
</comment>
<dbReference type="PANTHER" id="PTHR24148:SF64">
    <property type="entry name" value="HETEROKARYON INCOMPATIBILITY DOMAIN-CONTAINING PROTEIN"/>
    <property type="match status" value="1"/>
</dbReference>
<keyword evidence="3" id="KW-1185">Reference proteome</keyword>